<feature type="region of interest" description="Disordered" evidence="1">
    <location>
        <begin position="42"/>
        <end position="82"/>
    </location>
</feature>
<protein>
    <submittedName>
        <fullName evidence="2">Uncharacterized protein</fullName>
    </submittedName>
</protein>
<evidence type="ECO:0000313" key="2">
    <source>
        <dbReference type="EMBL" id="ASN67576.1"/>
    </source>
</evidence>
<accession>A0A2H4J537</accession>
<feature type="non-terminal residue" evidence="2">
    <location>
        <position position="82"/>
    </location>
</feature>
<reference evidence="2" key="1">
    <citation type="submission" date="2017-06" db="EMBL/GenBank/DDBJ databases">
        <title>Novel phages from South African skin metaviromes.</title>
        <authorList>
            <person name="van Zyl L.J."/>
            <person name="Abrahams Y."/>
            <person name="Stander E.A."/>
            <person name="Kirby B.M."/>
            <person name="Clavaud C."/>
            <person name="Farcet C."/>
            <person name="Breton L."/>
            <person name="Trindade M.I."/>
        </authorList>
    </citation>
    <scope>NUCLEOTIDE SEQUENCE</scope>
</reference>
<evidence type="ECO:0000256" key="1">
    <source>
        <dbReference type="SAM" id="MobiDB-lite"/>
    </source>
</evidence>
<name>A0A2H4J537_9CAUD</name>
<dbReference type="EMBL" id="MF417856">
    <property type="protein sequence ID" value="ASN67576.1"/>
    <property type="molecule type" value="Genomic_DNA"/>
</dbReference>
<gene>
    <name evidence="2" type="ORF">9AX5_1</name>
</gene>
<proteinExistence type="predicted"/>
<sequence>MRYVYPPPKRIKRNDLSRRRIRNPALRAFKSTFRLHDGPLRLGVVDTPGTGARRLTPPDRTPGTGTPHGQWSHTNHTPHTHT</sequence>
<organism evidence="2">
    <name type="scientific">uncultured Caudovirales phage</name>
    <dbReference type="NCBI Taxonomy" id="2100421"/>
    <lineage>
        <taxon>Viruses</taxon>
        <taxon>Duplodnaviria</taxon>
        <taxon>Heunggongvirae</taxon>
        <taxon>Uroviricota</taxon>
        <taxon>Caudoviricetes</taxon>
        <taxon>Peduoviridae</taxon>
        <taxon>Maltschvirus</taxon>
        <taxon>Maltschvirus maltsch</taxon>
    </lineage>
</organism>